<name>A0AAJ0I816_9PEZI</name>
<comment type="caution">
    <text evidence="1">The sequence shown here is derived from an EMBL/GenBank/DDBJ whole genome shotgun (WGS) entry which is preliminary data.</text>
</comment>
<sequence>MHVLSLILGRMVGWGEGALLGITVNRFRIIQTERDQSAVTSAMYVILLECLLMGVPQTDRLIYYQPAVFAATSKGLPYRQDYRRTGVI</sequence>
<dbReference type="GeneID" id="87874816"/>
<gene>
    <name evidence="1" type="ORF">B0T23DRAFT_380200</name>
</gene>
<dbReference type="RefSeq" id="XP_062693125.1">
    <property type="nucleotide sequence ID" value="XM_062837194.1"/>
</dbReference>
<proteinExistence type="predicted"/>
<keyword evidence="2" id="KW-1185">Reference proteome</keyword>
<dbReference type="AlphaFoldDB" id="A0AAJ0I816"/>
<accession>A0AAJ0I816</accession>
<evidence type="ECO:0000313" key="1">
    <source>
        <dbReference type="EMBL" id="KAK3492667.1"/>
    </source>
</evidence>
<reference evidence="1 2" key="1">
    <citation type="journal article" date="2023" name="Mol. Phylogenet. Evol.">
        <title>Genome-scale phylogeny and comparative genomics of the fungal order Sordariales.</title>
        <authorList>
            <person name="Hensen N."/>
            <person name="Bonometti L."/>
            <person name="Westerberg I."/>
            <person name="Brannstrom I.O."/>
            <person name="Guillou S."/>
            <person name="Cros-Aarteil S."/>
            <person name="Calhoun S."/>
            <person name="Haridas S."/>
            <person name="Kuo A."/>
            <person name="Mondo S."/>
            <person name="Pangilinan J."/>
            <person name="Riley R."/>
            <person name="LaButti K."/>
            <person name="Andreopoulos B."/>
            <person name="Lipzen A."/>
            <person name="Chen C."/>
            <person name="Yan M."/>
            <person name="Daum C."/>
            <person name="Ng V."/>
            <person name="Clum A."/>
            <person name="Steindorff A."/>
            <person name="Ohm R.A."/>
            <person name="Martin F."/>
            <person name="Silar P."/>
            <person name="Natvig D.O."/>
            <person name="Lalanne C."/>
            <person name="Gautier V."/>
            <person name="Ament-Velasquez S.L."/>
            <person name="Kruys A."/>
            <person name="Hutchinson M.I."/>
            <person name="Powell A.J."/>
            <person name="Barry K."/>
            <person name="Miller A.N."/>
            <person name="Grigoriev I.V."/>
            <person name="Debuchy R."/>
            <person name="Gladieux P."/>
            <person name="Hiltunen Thoren M."/>
            <person name="Johannesson H."/>
        </authorList>
    </citation>
    <scope>NUCLEOTIDE SEQUENCE [LARGE SCALE GENOMIC DNA]</scope>
    <source>
        <strain evidence="1 2">FGSC 10403</strain>
    </source>
</reference>
<dbReference type="Proteomes" id="UP001285908">
    <property type="component" value="Unassembled WGS sequence"/>
</dbReference>
<dbReference type="EMBL" id="JAULSX010000004">
    <property type="protein sequence ID" value="KAK3492667.1"/>
    <property type="molecule type" value="Genomic_DNA"/>
</dbReference>
<protein>
    <submittedName>
        <fullName evidence="1">Uncharacterized protein</fullName>
    </submittedName>
</protein>
<organism evidence="1 2">
    <name type="scientific">Neurospora hispaniola</name>
    <dbReference type="NCBI Taxonomy" id="588809"/>
    <lineage>
        <taxon>Eukaryota</taxon>
        <taxon>Fungi</taxon>
        <taxon>Dikarya</taxon>
        <taxon>Ascomycota</taxon>
        <taxon>Pezizomycotina</taxon>
        <taxon>Sordariomycetes</taxon>
        <taxon>Sordariomycetidae</taxon>
        <taxon>Sordariales</taxon>
        <taxon>Sordariaceae</taxon>
        <taxon>Neurospora</taxon>
    </lineage>
</organism>
<evidence type="ECO:0000313" key="2">
    <source>
        <dbReference type="Proteomes" id="UP001285908"/>
    </source>
</evidence>